<dbReference type="InParanoid" id="C0NKZ2"/>
<dbReference type="AlphaFoldDB" id="C0NKZ2"/>
<name>C0NKZ2_AJECG</name>
<dbReference type="GeneID" id="69036838"/>
<dbReference type="HOGENOM" id="CLU_2003261_0_0_1"/>
<dbReference type="RefSeq" id="XP_045289014.1">
    <property type="nucleotide sequence ID" value="XM_045430871.1"/>
</dbReference>
<gene>
    <name evidence="1" type="ORF">HCBG_03822</name>
</gene>
<dbReference type="Proteomes" id="UP000001631">
    <property type="component" value="Unassembled WGS sequence"/>
</dbReference>
<protein>
    <submittedName>
        <fullName evidence="1">Uncharacterized protein</fullName>
    </submittedName>
</protein>
<accession>C0NKZ2</accession>
<evidence type="ECO:0000313" key="2">
    <source>
        <dbReference type="Proteomes" id="UP000001631"/>
    </source>
</evidence>
<organism evidence="1 2">
    <name type="scientific">Ajellomyces capsulatus (strain G186AR / H82 / ATCC MYA-2454 / RMSCC 2432)</name>
    <name type="common">Darling's disease fungus</name>
    <name type="synonym">Histoplasma capsulatum</name>
    <dbReference type="NCBI Taxonomy" id="447093"/>
    <lineage>
        <taxon>Eukaryota</taxon>
        <taxon>Fungi</taxon>
        <taxon>Dikarya</taxon>
        <taxon>Ascomycota</taxon>
        <taxon>Pezizomycotina</taxon>
        <taxon>Eurotiomycetes</taxon>
        <taxon>Eurotiomycetidae</taxon>
        <taxon>Onygenales</taxon>
        <taxon>Ajellomycetaceae</taxon>
        <taxon>Histoplasma</taxon>
    </lineage>
</organism>
<reference evidence="1" key="1">
    <citation type="submission" date="2009-02" db="EMBL/GenBank/DDBJ databases">
        <title>The Genome Sequence of Ajellomyces capsulatus strain G186AR.</title>
        <authorList>
            <consortium name="The Broad Institute Genome Sequencing Platform"/>
            <person name="Champion M."/>
            <person name="Cuomo C."/>
            <person name="Ma L.-J."/>
            <person name="Henn M.R."/>
            <person name="Sil A."/>
            <person name="Goldman B."/>
            <person name="Young S.K."/>
            <person name="Kodira C.D."/>
            <person name="Zeng Q."/>
            <person name="Koehrsen M."/>
            <person name="Alvarado L."/>
            <person name="Berlin A."/>
            <person name="Borenstein D."/>
            <person name="Chen Z."/>
            <person name="Engels R."/>
            <person name="Freedman E."/>
            <person name="Gellesch M."/>
            <person name="Goldberg J."/>
            <person name="Griggs A."/>
            <person name="Gujja S."/>
            <person name="Heiman D."/>
            <person name="Hepburn T."/>
            <person name="Howarth C."/>
            <person name="Jen D."/>
            <person name="Larson L."/>
            <person name="Lewis B."/>
            <person name="Mehta T."/>
            <person name="Park D."/>
            <person name="Pearson M."/>
            <person name="Roberts A."/>
            <person name="Saif S."/>
            <person name="Shea T."/>
            <person name="Shenoy N."/>
            <person name="Sisk P."/>
            <person name="Stolte C."/>
            <person name="Sykes S."/>
            <person name="Walk T."/>
            <person name="White J."/>
            <person name="Yandava C."/>
            <person name="Klein B."/>
            <person name="McEwen J.G."/>
            <person name="Puccia R."/>
            <person name="Goldman G.H."/>
            <person name="Felipe M.S."/>
            <person name="Nino-Vega G."/>
            <person name="San-Blas G."/>
            <person name="Taylor J."/>
            <person name="Mendoza L."/>
            <person name="Galagan J."/>
            <person name="Nusbaum C."/>
            <person name="Birren B."/>
        </authorList>
    </citation>
    <scope>NUCLEOTIDE SEQUENCE</scope>
    <source>
        <strain evidence="1">G186AR</strain>
    </source>
</reference>
<evidence type="ECO:0000313" key="1">
    <source>
        <dbReference type="EMBL" id="EEH08533.1"/>
    </source>
</evidence>
<proteinExistence type="predicted"/>
<dbReference type="EMBL" id="GG663366">
    <property type="protein sequence ID" value="EEH08533.1"/>
    <property type="molecule type" value="Genomic_DNA"/>
</dbReference>
<keyword evidence="2" id="KW-1185">Reference proteome</keyword>
<sequence length="124" mass="14129">MTGCGLHEVASCSASERRHGRMRVAPGKQTSRRRLNGLSLSSIKGSGEWVEPQNIKDYFIGILTPWQGTLRVRRSYIVHTIGSKWNYSGYLLYELRGEAMSMKTRQDCLLLRAIDAGSFKERHR</sequence>